<dbReference type="InterPro" id="IPR002957">
    <property type="entry name" value="Keratin_I"/>
</dbReference>
<accession>A0AA47N2J9</accession>
<dbReference type="GO" id="GO:0005882">
    <property type="term" value="C:intermediate filament"/>
    <property type="evidence" value="ECO:0007669"/>
    <property type="project" value="UniProtKB-KW"/>
</dbReference>
<dbReference type="PROSITE" id="PS51842">
    <property type="entry name" value="IF_ROD_2"/>
    <property type="match status" value="1"/>
</dbReference>
<dbReference type="InterPro" id="IPR039008">
    <property type="entry name" value="IF_rod_dom"/>
</dbReference>
<dbReference type="GO" id="GO:0005198">
    <property type="term" value="F:structural molecule activity"/>
    <property type="evidence" value="ECO:0007669"/>
    <property type="project" value="InterPro"/>
</dbReference>
<keyword evidence="2" id="KW-0175">Coiled coil</keyword>
<organism evidence="4 5">
    <name type="scientific">Merluccius polli</name>
    <name type="common">Benguela hake</name>
    <name type="synonym">Merluccius cadenati</name>
    <dbReference type="NCBI Taxonomy" id="89951"/>
    <lineage>
        <taxon>Eukaryota</taxon>
        <taxon>Metazoa</taxon>
        <taxon>Chordata</taxon>
        <taxon>Craniata</taxon>
        <taxon>Vertebrata</taxon>
        <taxon>Euteleostomi</taxon>
        <taxon>Actinopterygii</taxon>
        <taxon>Neopterygii</taxon>
        <taxon>Teleostei</taxon>
        <taxon>Neoteleostei</taxon>
        <taxon>Acanthomorphata</taxon>
        <taxon>Zeiogadaria</taxon>
        <taxon>Gadariae</taxon>
        <taxon>Gadiformes</taxon>
        <taxon>Gadoidei</taxon>
        <taxon>Merlucciidae</taxon>
        <taxon>Merluccius</taxon>
    </lineage>
</organism>
<protein>
    <submittedName>
        <fullName evidence="4">Keratin, type I cytoskeletal</fullName>
    </submittedName>
</protein>
<dbReference type="SUPFAM" id="SSF64593">
    <property type="entry name" value="Intermediate filament protein, coiled coil region"/>
    <property type="match status" value="1"/>
</dbReference>
<dbReference type="Pfam" id="PF00038">
    <property type="entry name" value="Filament"/>
    <property type="match status" value="1"/>
</dbReference>
<dbReference type="SMART" id="SM01391">
    <property type="entry name" value="Filament"/>
    <property type="match status" value="1"/>
</dbReference>
<evidence type="ECO:0000256" key="1">
    <source>
        <dbReference type="ARBA" id="ARBA00022754"/>
    </source>
</evidence>
<evidence type="ECO:0000313" key="4">
    <source>
        <dbReference type="EMBL" id="KAK0150724.1"/>
    </source>
</evidence>
<evidence type="ECO:0000259" key="3">
    <source>
        <dbReference type="PROSITE" id="PS51842"/>
    </source>
</evidence>
<dbReference type="EMBL" id="JAOPHQ010001444">
    <property type="protein sequence ID" value="KAK0150724.1"/>
    <property type="molecule type" value="Genomic_DNA"/>
</dbReference>
<evidence type="ECO:0000256" key="2">
    <source>
        <dbReference type="ARBA" id="ARBA00023054"/>
    </source>
</evidence>
<name>A0AA47N2J9_MERPO</name>
<dbReference type="AlphaFoldDB" id="A0AA47N2J9"/>
<dbReference type="PANTHER" id="PTHR23239">
    <property type="entry name" value="INTERMEDIATE FILAMENT"/>
    <property type="match status" value="1"/>
</dbReference>
<dbReference type="Gene3D" id="1.20.5.500">
    <property type="entry name" value="Single helix bin"/>
    <property type="match status" value="1"/>
</dbReference>
<keyword evidence="5" id="KW-1185">Reference proteome</keyword>
<feature type="domain" description="IF rod" evidence="3">
    <location>
        <begin position="1"/>
        <end position="238"/>
    </location>
</feature>
<proteinExistence type="predicted"/>
<dbReference type="Gene3D" id="1.20.5.170">
    <property type="match status" value="1"/>
</dbReference>
<sequence length="265" mass="29771">MQTRYDRLATYLEEVRTLEAANADLELKICQFLENKDSPGARHYSAFYVTITDLSFRKISASCRSSLLHHYHIVNVTNVNKDICLAIHDPTLTTDDFMTMIDLSHTVIDDRYESELNMSRSVEVDIAGLKGLLSGGAITKEVAVSTETINMSKTEITELSCMLQALQIELQTQLSMKSSLEGTLAETEVRNSSQLQGFQLTVTSLEEQLVNLHADIGRQGQEYQGLLDAKTRLEMEIAEQWRKKWPLCVMEATPPAQRHPAETSG</sequence>
<gene>
    <name evidence="4" type="primary">xk81b2</name>
    <name evidence="4" type="ORF">N1851_008158</name>
</gene>
<comment type="caution">
    <text evidence="4">The sequence shown here is derived from an EMBL/GenBank/DDBJ whole genome shotgun (WGS) entry which is preliminary data.</text>
</comment>
<keyword evidence="1" id="KW-0403">Intermediate filament</keyword>
<dbReference type="Proteomes" id="UP001174136">
    <property type="component" value="Unassembled WGS sequence"/>
</dbReference>
<evidence type="ECO:0000313" key="5">
    <source>
        <dbReference type="Proteomes" id="UP001174136"/>
    </source>
</evidence>
<dbReference type="PANTHER" id="PTHR23239:SF367">
    <property type="entry name" value="KERATIN 15-RELATED"/>
    <property type="match status" value="1"/>
</dbReference>
<reference evidence="4" key="1">
    <citation type="journal article" date="2023" name="Front. Mar. Sci.">
        <title>A new Merluccius polli reference genome to investigate the effects of global change in West African waters.</title>
        <authorList>
            <person name="Mateo J.L."/>
            <person name="Blanco-Fernandez C."/>
            <person name="Garcia-Vazquez E."/>
            <person name="Machado-Schiaffino G."/>
        </authorList>
    </citation>
    <scope>NUCLEOTIDE SEQUENCE</scope>
    <source>
        <strain evidence="4">C29</strain>
        <tissue evidence="4">Fin</tissue>
    </source>
</reference>